<dbReference type="Ensembl" id="ENSMLET00000015458.1">
    <property type="protein sequence ID" value="ENSMLEP00000003294.1"/>
    <property type="gene ID" value="ENSMLEG00000014121.1"/>
</dbReference>
<sequence>MNANNLTSKFIVIGMFNSISKNILSWWMHRQSNGKLVKYTWMFLRHLGSSQLSLT</sequence>
<dbReference type="OMA" id="TWMFLRH"/>
<reference evidence="1" key="2">
    <citation type="submission" date="2025-09" db="UniProtKB">
        <authorList>
            <consortium name="Ensembl"/>
        </authorList>
    </citation>
    <scope>IDENTIFICATION</scope>
</reference>
<dbReference type="Proteomes" id="UP000233140">
    <property type="component" value="Unassembled WGS sequence"/>
</dbReference>
<keyword evidence="2" id="KW-1185">Reference proteome</keyword>
<organism evidence="1 2">
    <name type="scientific">Mandrillus leucophaeus</name>
    <name type="common">Drill</name>
    <name type="synonym">Papio leucophaeus</name>
    <dbReference type="NCBI Taxonomy" id="9568"/>
    <lineage>
        <taxon>Eukaryota</taxon>
        <taxon>Metazoa</taxon>
        <taxon>Chordata</taxon>
        <taxon>Craniata</taxon>
        <taxon>Vertebrata</taxon>
        <taxon>Euteleostomi</taxon>
        <taxon>Mammalia</taxon>
        <taxon>Eutheria</taxon>
        <taxon>Euarchontoglires</taxon>
        <taxon>Primates</taxon>
        <taxon>Haplorrhini</taxon>
        <taxon>Catarrhini</taxon>
        <taxon>Cercopithecidae</taxon>
        <taxon>Cercopithecinae</taxon>
        <taxon>Mandrillus</taxon>
    </lineage>
</organism>
<dbReference type="GeneTree" id="ENSGT00910000148608"/>
<accession>A0A2K5XJ12</accession>
<name>A0A2K5XJ12_MANLE</name>
<evidence type="ECO:0000313" key="2">
    <source>
        <dbReference type="Proteomes" id="UP000233140"/>
    </source>
</evidence>
<evidence type="ECO:0000313" key="1">
    <source>
        <dbReference type="Ensembl" id="ENSMLEP00000003294.1"/>
    </source>
</evidence>
<reference evidence="1" key="1">
    <citation type="submission" date="2025-08" db="UniProtKB">
        <authorList>
            <consortium name="Ensembl"/>
        </authorList>
    </citation>
    <scope>IDENTIFICATION</scope>
</reference>
<protein>
    <submittedName>
        <fullName evidence="1">Uncharacterized protein</fullName>
    </submittedName>
</protein>
<dbReference type="AlphaFoldDB" id="A0A2K5XJ12"/>
<proteinExistence type="predicted"/>